<organism evidence="1 2">
    <name type="scientific">Sphingobium jiangsuense</name>
    <dbReference type="NCBI Taxonomy" id="870476"/>
    <lineage>
        <taxon>Bacteria</taxon>
        <taxon>Pseudomonadati</taxon>
        <taxon>Pseudomonadota</taxon>
        <taxon>Alphaproteobacteria</taxon>
        <taxon>Sphingomonadales</taxon>
        <taxon>Sphingomonadaceae</taxon>
        <taxon>Sphingobium</taxon>
    </lineage>
</organism>
<dbReference type="RefSeq" id="WP_188069945.1">
    <property type="nucleotide sequence ID" value="NZ_BSPS01000067.1"/>
</dbReference>
<evidence type="ECO:0000313" key="2">
    <source>
        <dbReference type="Proteomes" id="UP000571950"/>
    </source>
</evidence>
<evidence type="ECO:0008006" key="3">
    <source>
        <dbReference type="Google" id="ProtNLM"/>
    </source>
</evidence>
<name>A0A7W6FN45_9SPHN</name>
<dbReference type="AlphaFoldDB" id="A0A7W6FN45"/>
<keyword evidence="2" id="KW-1185">Reference proteome</keyword>
<sequence>MRRSAWAKPGAALLLVALVALAIWKWDDWRAGAQASSAYAARHVCSCRYVAGRSAESCARDVAGEAGWASVTDRPEEKRVTARIALFGHAEARFRDGYGCLMEPR</sequence>
<dbReference type="Proteomes" id="UP000571950">
    <property type="component" value="Unassembled WGS sequence"/>
</dbReference>
<evidence type="ECO:0000313" key="1">
    <source>
        <dbReference type="EMBL" id="MBB3924360.1"/>
    </source>
</evidence>
<reference evidence="1 2" key="1">
    <citation type="submission" date="2020-08" db="EMBL/GenBank/DDBJ databases">
        <title>Genomic Encyclopedia of Type Strains, Phase IV (KMG-IV): sequencing the most valuable type-strain genomes for metagenomic binning, comparative biology and taxonomic classification.</title>
        <authorList>
            <person name="Goeker M."/>
        </authorList>
    </citation>
    <scope>NUCLEOTIDE SEQUENCE [LARGE SCALE GENOMIC DNA]</scope>
    <source>
        <strain evidence="1 2">DSM 26189</strain>
    </source>
</reference>
<protein>
    <recommendedName>
        <fullName evidence="3">Amidase</fullName>
    </recommendedName>
</protein>
<dbReference type="EMBL" id="JACIDT010000001">
    <property type="protein sequence ID" value="MBB3924360.1"/>
    <property type="molecule type" value="Genomic_DNA"/>
</dbReference>
<accession>A0A7W6FN45</accession>
<proteinExistence type="predicted"/>
<comment type="caution">
    <text evidence="1">The sequence shown here is derived from an EMBL/GenBank/DDBJ whole genome shotgun (WGS) entry which is preliminary data.</text>
</comment>
<gene>
    <name evidence="1" type="ORF">GGR43_000054</name>
</gene>